<dbReference type="InterPro" id="IPR001296">
    <property type="entry name" value="Glyco_trans_1"/>
</dbReference>
<feature type="domain" description="Glycosyl transferase family 1" evidence="3">
    <location>
        <begin position="218"/>
        <end position="342"/>
    </location>
</feature>
<accession>A0ABN1VT55</accession>
<dbReference type="Pfam" id="PF00534">
    <property type="entry name" value="Glycos_transf_1"/>
    <property type="match status" value="1"/>
</dbReference>
<dbReference type="InterPro" id="IPR028098">
    <property type="entry name" value="Glyco_trans_4-like_N"/>
</dbReference>
<organism evidence="5 6">
    <name type="scientific">Rhodoglobus aureus</name>
    <dbReference type="NCBI Taxonomy" id="191497"/>
    <lineage>
        <taxon>Bacteria</taxon>
        <taxon>Bacillati</taxon>
        <taxon>Actinomycetota</taxon>
        <taxon>Actinomycetes</taxon>
        <taxon>Micrococcales</taxon>
        <taxon>Microbacteriaceae</taxon>
        <taxon>Rhodoglobus</taxon>
    </lineage>
</organism>
<keyword evidence="2" id="KW-0808">Transferase</keyword>
<dbReference type="CDD" id="cd03801">
    <property type="entry name" value="GT4_PimA-like"/>
    <property type="match status" value="1"/>
</dbReference>
<sequence length="429" mass="45760">MHRITRMMFSGSLPVVARVVVRSSASGEVRDARTPDITCAILADHLDVGGIGAVVEMLATNFETVGVQPVIICHGDGERARTLRRLGIEVRSVTDSASAHAALASSGAGVLQLHSAPEYLEHAGMATNLPIITVMHNTEIHYTANKWKSFTALLERSTAGVAVSDTVREYHARHLSPELARRIAVVPNGAPSLSSATAEERQKARLAVSQAIGVDIGNEVLFICLARYDSQKNTAGTTAAFARAARLRNDLHLIFAGDPSDWAELRRAQALRDLADGPRRIHFLGNSDAGTLLTAGDAFLLDSFFEGWPVAATEALAAGLPLVLSEVGGAKELVAHDSEFSIMTTNPAGEAAGISDESVRRARRRTREQPGANVFEAAVLTVAARVKEATRPRSPRSTAGVADMLHAHARILRDVVQARSSESSSQDLP</sequence>
<evidence type="ECO:0000256" key="1">
    <source>
        <dbReference type="ARBA" id="ARBA00022676"/>
    </source>
</evidence>
<evidence type="ECO:0000259" key="4">
    <source>
        <dbReference type="Pfam" id="PF13439"/>
    </source>
</evidence>
<evidence type="ECO:0008006" key="7">
    <source>
        <dbReference type="Google" id="ProtNLM"/>
    </source>
</evidence>
<dbReference type="EMBL" id="BAAAKW010000035">
    <property type="protein sequence ID" value="GAA1222313.1"/>
    <property type="molecule type" value="Genomic_DNA"/>
</dbReference>
<feature type="domain" description="Glycosyltransferase subfamily 4-like N-terminal" evidence="4">
    <location>
        <begin position="48"/>
        <end position="189"/>
    </location>
</feature>
<reference evidence="5 6" key="1">
    <citation type="journal article" date="2019" name="Int. J. Syst. Evol. Microbiol.">
        <title>The Global Catalogue of Microorganisms (GCM) 10K type strain sequencing project: providing services to taxonomists for standard genome sequencing and annotation.</title>
        <authorList>
            <consortium name="The Broad Institute Genomics Platform"/>
            <consortium name="The Broad Institute Genome Sequencing Center for Infectious Disease"/>
            <person name="Wu L."/>
            <person name="Ma J."/>
        </authorList>
    </citation>
    <scope>NUCLEOTIDE SEQUENCE [LARGE SCALE GENOMIC DNA]</scope>
    <source>
        <strain evidence="5 6">JCM 12762</strain>
    </source>
</reference>
<gene>
    <name evidence="5" type="ORF">GCM10009655_22390</name>
</gene>
<evidence type="ECO:0000313" key="6">
    <source>
        <dbReference type="Proteomes" id="UP001500943"/>
    </source>
</evidence>
<dbReference type="Proteomes" id="UP001500943">
    <property type="component" value="Unassembled WGS sequence"/>
</dbReference>
<evidence type="ECO:0000313" key="5">
    <source>
        <dbReference type="EMBL" id="GAA1222313.1"/>
    </source>
</evidence>
<comment type="caution">
    <text evidence="5">The sequence shown here is derived from an EMBL/GenBank/DDBJ whole genome shotgun (WGS) entry which is preliminary data.</text>
</comment>
<keyword evidence="6" id="KW-1185">Reference proteome</keyword>
<name>A0ABN1VT55_9MICO</name>
<evidence type="ECO:0000256" key="2">
    <source>
        <dbReference type="ARBA" id="ARBA00022679"/>
    </source>
</evidence>
<dbReference type="PANTHER" id="PTHR12526:SF510">
    <property type="entry name" value="D-INOSITOL 3-PHOSPHATE GLYCOSYLTRANSFERASE"/>
    <property type="match status" value="1"/>
</dbReference>
<protein>
    <recommendedName>
        <fullName evidence="7">D-inositol 3-phosphate glycosyltransferase</fullName>
    </recommendedName>
</protein>
<dbReference type="PANTHER" id="PTHR12526">
    <property type="entry name" value="GLYCOSYLTRANSFERASE"/>
    <property type="match status" value="1"/>
</dbReference>
<keyword evidence="1" id="KW-0328">Glycosyltransferase</keyword>
<dbReference type="SUPFAM" id="SSF53756">
    <property type="entry name" value="UDP-Glycosyltransferase/glycogen phosphorylase"/>
    <property type="match status" value="1"/>
</dbReference>
<evidence type="ECO:0000259" key="3">
    <source>
        <dbReference type="Pfam" id="PF00534"/>
    </source>
</evidence>
<dbReference type="Pfam" id="PF13439">
    <property type="entry name" value="Glyco_transf_4"/>
    <property type="match status" value="1"/>
</dbReference>
<dbReference type="Gene3D" id="3.40.50.2000">
    <property type="entry name" value="Glycogen Phosphorylase B"/>
    <property type="match status" value="2"/>
</dbReference>
<proteinExistence type="predicted"/>